<dbReference type="SUPFAM" id="SSF53474">
    <property type="entry name" value="alpha/beta-Hydrolases"/>
    <property type="match status" value="1"/>
</dbReference>
<organism evidence="7 8">
    <name type="scientific">Trichophyton soudanense CBS 452.61</name>
    <dbReference type="NCBI Taxonomy" id="1215331"/>
    <lineage>
        <taxon>Eukaryota</taxon>
        <taxon>Fungi</taxon>
        <taxon>Dikarya</taxon>
        <taxon>Ascomycota</taxon>
        <taxon>Pezizomycotina</taxon>
        <taxon>Eurotiomycetes</taxon>
        <taxon>Eurotiomycetidae</taxon>
        <taxon>Onygenales</taxon>
        <taxon>Arthrodermataceae</taxon>
        <taxon>Trichophyton</taxon>
    </lineage>
</organism>
<gene>
    <name evidence="7" type="ORF">H105_06463</name>
</gene>
<dbReference type="EC" id="3.1.1.-" evidence="3"/>
<keyword evidence="8" id="KW-1185">Reference proteome</keyword>
<dbReference type="HOGENOM" id="CLU_006586_10_7_1"/>
<dbReference type="InterPro" id="IPR019826">
    <property type="entry name" value="Carboxylesterase_B_AS"/>
</dbReference>
<reference evidence="7 8" key="1">
    <citation type="submission" date="2014-02" db="EMBL/GenBank/DDBJ databases">
        <title>The Genome Sequence of Trichophyton rubrum (morphotype soudanense) CBS 452.61.</title>
        <authorList>
            <consortium name="The Broad Institute Genomics Platform"/>
            <person name="Cuomo C.A."/>
            <person name="White T.C."/>
            <person name="Graser Y."/>
            <person name="Martinez-Rossi N."/>
            <person name="Heitman J."/>
            <person name="Young S.K."/>
            <person name="Zeng Q."/>
            <person name="Gargeya S."/>
            <person name="Abouelleil A."/>
            <person name="Alvarado L."/>
            <person name="Chapman S.B."/>
            <person name="Gainer-Dewar J."/>
            <person name="Goldberg J."/>
            <person name="Griggs A."/>
            <person name="Gujja S."/>
            <person name="Hansen M."/>
            <person name="Howarth C."/>
            <person name="Imamovic A."/>
            <person name="Larimer J."/>
            <person name="Martinez D."/>
            <person name="Murphy C."/>
            <person name="Pearson M.D."/>
            <person name="Persinoti G."/>
            <person name="Poon T."/>
            <person name="Priest M."/>
            <person name="Roberts A.D."/>
            <person name="Saif S."/>
            <person name="Shea T.D."/>
            <person name="Sykes S.N."/>
            <person name="Wortman J."/>
            <person name="Nusbaum C."/>
            <person name="Birren B."/>
        </authorList>
    </citation>
    <scope>NUCLEOTIDE SEQUENCE [LARGE SCALE GENOMIC DNA]</scope>
    <source>
        <strain evidence="7 8">CBS 452.61</strain>
    </source>
</reference>
<evidence type="ECO:0000256" key="2">
    <source>
        <dbReference type="ARBA" id="ARBA00022801"/>
    </source>
</evidence>
<feature type="compositionally biased region" description="Basic and acidic residues" evidence="4">
    <location>
        <begin position="43"/>
        <end position="55"/>
    </location>
</feature>
<dbReference type="OrthoDB" id="408631at2759"/>
<feature type="compositionally biased region" description="Low complexity" evidence="4">
    <location>
        <begin position="11"/>
        <end position="34"/>
    </location>
</feature>
<evidence type="ECO:0000259" key="6">
    <source>
        <dbReference type="Pfam" id="PF00135"/>
    </source>
</evidence>
<dbReference type="EMBL" id="KK208898">
    <property type="protein sequence ID" value="EZF71511.1"/>
    <property type="molecule type" value="Genomic_DNA"/>
</dbReference>
<evidence type="ECO:0000256" key="4">
    <source>
        <dbReference type="SAM" id="MobiDB-lite"/>
    </source>
</evidence>
<evidence type="ECO:0000256" key="5">
    <source>
        <dbReference type="SAM" id="Phobius"/>
    </source>
</evidence>
<dbReference type="InterPro" id="IPR029058">
    <property type="entry name" value="AB_hydrolase_fold"/>
</dbReference>
<dbReference type="Gene3D" id="3.40.50.1820">
    <property type="entry name" value="alpha/beta hydrolase"/>
    <property type="match status" value="1"/>
</dbReference>
<dbReference type="Proteomes" id="UP000023623">
    <property type="component" value="Unassembled WGS sequence"/>
</dbReference>
<evidence type="ECO:0000256" key="1">
    <source>
        <dbReference type="ARBA" id="ARBA00005964"/>
    </source>
</evidence>
<comment type="similarity">
    <text evidence="1 3">Belongs to the type-B carboxylesterase/lipase family.</text>
</comment>
<evidence type="ECO:0000313" key="7">
    <source>
        <dbReference type="EMBL" id="EZF71511.1"/>
    </source>
</evidence>
<dbReference type="ESTHER" id="artbc-d4aq29">
    <property type="family name" value="Fungal_carboxylesterase_lipase"/>
</dbReference>
<dbReference type="Pfam" id="PF00135">
    <property type="entry name" value="COesterase"/>
    <property type="match status" value="1"/>
</dbReference>
<keyword evidence="5" id="KW-0472">Membrane</keyword>
<dbReference type="PANTHER" id="PTHR11559">
    <property type="entry name" value="CARBOXYLESTERASE"/>
    <property type="match status" value="1"/>
</dbReference>
<dbReference type="InterPro" id="IPR002018">
    <property type="entry name" value="CarbesteraseB"/>
</dbReference>
<keyword evidence="5" id="KW-1133">Transmembrane helix</keyword>
<dbReference type="PROSITE" id="PS00122">
    <property type="entry name" value="CARBOXYLESTERASE_B_1"/>
    <property type="match status" value="1"/>
</dbReference>
<feature type="region of interest" description="Disordered" evidence="4">
    <location>
        <begin position="1"/>
        <end position="57"/>
    </location>
</feature>
<dbReference type="GO" id="GO:0016787">
    <property type="term" value="F:hydrolase activity"/>
    <property type="evidence" value="ECO:0007669"/>
    <property type="project" value="UniProtKB-KW"/>
</dbReference>
<evidence type="ECO:0000313" key="8">
    <source>
        <dbReference type="Proteomes" id="UP000023623"/>
    </source>
</evidence>
<keyword evidence="2 3" id="KW-0378">Hydrolase</keyword>
<sequence>MSSQSTKMVLPGSSQPAPGSPGSSIYSPSPTPSTNLVPLNKLPVDKSEPAQEQRPRKSRKKLIIIIVGAMTVLLTTLIVSLALVLHHRGSKAQPMNNGPLVELDYAKYLGTPGGYNVTSWLGIRYAAPPVGDLRFAAPQDPKKEGGIQRANSRGPHCISTNSKSVTRISEDCLRLNVFAPSNPHPNSKLPVFFFILGGGFNINSDPFLNGTGLVAASGHNIIVVTFTYRVSLYGFLPGKEIEEGASLNNGLKDQIKALKWVKKYISKFGGDPDQVVIGGHSAGAASVAHLLTAYGGRNDNLFHGAIAGSPSFGTTLANNQSQYLYDTLVKRTGCDTHQDSLACLRKLNVNKLQEHNLGVPLPDSSGPPLFAYSPVIDGDLIQDTFYNLFNQGKFIDVPTVMGGDSNEGTIFAPHNTSTMEESDRWLSRQFPALQHHHFEKLHELYPEPEVRYQGAGAYWTQLSELYGDMRYTCPAMAICRTMSKSFKSDKWNYEYHAQDHRFTKNGYGATHTVELNAIFGPAFLGRKAASSYNSPENGPIVPIVQGYWTSFIRTLDPNKFRAKGSPEWKPSVQDTDISKPLHRLYFETNDTKMIVEDEHLKRKCDYLTSIGPHLMQ</sequence>
<protein>
    <recommendedName>
        <fullName evidence="3">Carboxylic ester hydrolase</fullName>
        <ecNumber evidence="3">3.1.1.-</ecNumber>
    </recommendedName>
</protein>
<keyword evidence="5" id="KW-0812">Transmembrane</keyword>
<feature type="domain" description="Carboxylesterase type B" evidence="6">
    <location>
        <begin position="113"/>
        <end position="592"/>
    </location>
</feature>
<name>A0A022XMJ4_TRISD</name>
<feature type="transmembrane region" description="Helical" evidence="5">
    <location>
        <begin position="62"/>
        <end position="85"/>
    </location>
</feature>
<evidence type="ECO:0000256" key="3">
    <source>
        <dbReference type="RuleBase" id="RU361235"/>
    </source>
</evidence>
<dbReference type="AlphaFoldDB" id="A0A022XMJ4"/>
<accession>A0A022XMJ4</accession>
<dbReference type="InterPro" id="IPR050309">
    <property type="entry name" value="Type-B_Carboxylest/Lipase"/>
</dbReference>
<proteinExistence type="inferred from homology"/>